<dbReference type="GO" id="GO:0008139">
    <property type="term" value="F:nuclear localization sequence binding"/>
    <property type="evidence" value="ECO:0007669"/>
    <property type="project" value="TreeGrafter"/>
</dbReference>
<dbReference type="RefSeq" id="XP_012886685.1">
    <property type="nucleotide sequence ID" value="XM_013031231.1"/>
</dbReference>
<evidence type="ECO:0000313" key="3">
    <source>
        <dbReference type="RefSeq" id="XP_012886685.1"/>
    </source>
</evidence>
<gene>
    <name evidence="3" type="primary">Pom121l2</name>
</gene>
<organism evidence="2 3">
    <name type="scientific">Dipodomys ordii</name>
    <name type="common">Ord's kangaroo rat</name>
    <dbReference type="NCBI Taxonomy" id="10020"/>
    <lineage>
        <taxon>Eukaryota</taxon>
        <taxon>Metazoa</taxon>
        <taxon>Chordata</taxon>
        <taxon>Craniata</taxon>
        <taxon>Vertebrata</taxon>
        <taxon>Euteleostomi</taxon>
        <taxon>Mammalia</taxon>
        <taxon>Eutheria</taxon>
        <taxon>Euarchontoglires</taxon>
        <taxon>Glires</taxon>
        <taxon>Rodentia</taxon>
        <taxon>Castorimorpha</taxon>
        <taxon>Heteromyidae</taxon>
        <taxon>Dipodomyinae</taxon>
        <taxon>Dipodomys</taxon>
    </lineage>
</organism>
<evidence type="ECO:0000256" key="1">
    <source>
        <dbReference type="SAM" id="MobiDB-lite"/>
    </source>
</evidence>
<feature type="compositionally biased region" description="Low complexity" evidence="1">
    <location>
        <begin position="450"/>
        <end position="467"/>
    </location>
</feature>
<feature type="compositionally biased region" description="Polar residues" evidence="1">
    <location>
        <begin position="724"/>
        <end position="740"/>
    </location>
</feature>
<dbReference type="PANTHER" id="PTHR23193:SF20">
    <property type="entry name" value="POM121-LIKE PROTEIN 2"/>
    <property type="match status" value="1"/>
</dbReference>
<accession>A0A1S3GDA8</accession>
<dbReference type="GO" id="GO:0006606">
    <property type="term" value="P:protein import into nucleus"/>
    <property type="evidence" value="ECO:0007669"/>
    <property type="project" value="TreeGrafter"/>
</dbReference>
<sequence>MGSFLGKPGSSPSSRTQVHSDWPDRPKNRRPAQPLNQVHRVQHVYRAHPASRHRPARRPPNWDPSNPTAFVNEAWRRFPMKKFQNSIMGPLPSDWWESYLKRSIWSLRHPRTTWSPVTVKITPPAQRVRPSVSLKNVIDSEGPSEQPADPCAKETVLRALMECKKGRLRLEDPVPSECLDNKRRSSETRPSAFKPLRKNGVLISFVPRLGPLKRSIHSCSSDYSLKRCSSLGSIYRRGPRSTKRNAISSSYSSSTEFSVSSKRYFPSTLFRKAEWSVKKKGKSHPLHSPVTLVSNTESPESSSSSEQQNQRIPLLLPSLGHLLSETPPVQLCQEVSDRSPPFEKETELQWNHKAREETTEATTDTVPDTWPGIHPSLFLTQPPCGTALTTDTNSQLENLKQVKIPLSPLASPQSSGEAIDMGHSPLETPSPPAGCSPSEPLPGTTSDSKPTTSLVLLTPTPRTSPVTGTTWPPSNPQADRSAISPDPSAIVPAAPTTQSALIGEMSSPTPHFPESAPPVVTSACPMLKPILGSLHNSEIESSLYSRISVTTAVSSSSSLSTTPGILTPTFKPIFGNIGPLTGMPVIAPFSSGQSSPSFTPTSTHLLHGLVKTTSMVMSTTPASTAKEYTLKPPLDFSIVNLTSTMGDTCSDTSSCQTFLLGAAQVIRADFSPATGFIFLPGEHPGIPTVHTVTIFSQVLPSAIQPPSSPADFKGKGGPLPTSALIPTNQPASSPSISNPSVVLPVGSNAKPLLPQSSGVTPQPVFGATDGQKQSLPQPALRPSFSSPFNFTNSPMASSTPMPGPAESVLRNSTQSVFGGLTPSASTLYPTASTQPAFGSTPASFPFGQANPSGFGVATQNSQSRACGSVFGSTAPRPFAFGGLVTPMDCGEPGVIVPAPGWSSGSGAMLSSVTPFGKGWSQNTQDLPNKSTPFTFGRSNIFAKKTMFGDPSMTPFAQSPPIPGIKAGTSFGFGMSSPFAQGYVGRDPSRSLAPSFSIGAKSKTPRNREQGHSRRHHAHKK</sequence>
<dbReference type="Pfam" id="PF15229">
    <property type="entry name" value="POM121"/>
    <property type="match status" value="1"/>
</dbReference>
<name>A0A1S3GDA8_DIPOR</name>
<feature type="region of interest" description="Disordered" evidence="1">
    <location>
        <begin position="281"/>
        <end position="310"/>
    </location>
</feature>
<dbReference type="OrthoDB" id="9629416at2759"/>
<reference evidence="3" key="1">
    <citation type="submission" date="2025-08" db="UniProtKB">
        <authorList>
            <consortium name="RefSeq"/>
        </authorList>
    </citation>
    <scope>IDENTIFICATION</scope>
    <source>
        <tissue evidence="3">Kidney</tissue>
    </source>
</reference>
<dbReference type="Proteomes" id="UP000081671">
    <property type="component" value="Unplaced"/>
</dbReference>
<dbReference type="GeneID" id="105996975"/>
<feature type="region of interest" description="Disordered" evidence="1">
    <location>
        <begin position="705"/>
        <end position="778"/>
    </location>
</feature>
<feature type="region of interest" description="Disordered" evidence="1">
    <location>
        <begin position="1"/>
        <end position="67"/>
    </location>
</feature>
<feature type="compositionally biased region" description="Polar residues" evidence="1">
    <location>
        <begin position="468"/>
        <end position="478"/>
    </location>
</feature>
<dbReference type="GO" id="GO:0017056">
    <property type="term" value="F:structural constituent of nuclear pore"/>
    <property type="evidence" value="ECO:0007669"/>
    <property type="project" value="TreeGrafter"/>
</dbReference>
<protein>
    <submittedName>
        <fullName evidence="3">POM121-like protein 2</fullName>
    </submittedName>
</protein>
<dbReference type="CTD" id="94026"/>
<feature type="compositionally biased region" description="Polar residues" evidence="1">
    <location>
        <begin position="10"/>
        <end position="19"/>
    </location>
</feature>
<dbReference type="GO" id="GO:0006405">
    <property type="term" value="P:RNA export from nucleus"/>
    <property type="evidence" value="ECO:0007669"/>
    <property type="project" value="TreeGrafter"/>
</dbReference>
<feature type="region of interest" description="Disordered" evidence="1">
    <location>
        <begin position="982"/>
        <end position="1020"/>
    </location>
</feature>
<dbReference type="FunCoup" id="A0A1S3GDA8">
    <property type="interactions" value="97"/>
</dbReference>
<feature type="compositionally biased region" description="Low complexity" evidence="1">
    <location>
        <begin position="294"/>
        <end position="310"/>
    </location>
</feature>
<dbReference type="AlphaFoldDB" id="A0A1S3GDA8"/>
<feature type="region of interest" description="Disordered" evidence="1">
    <location>
        <begin position="407"/>
        <end position="487"/>
    </location>
</feature>
<dbReference type="InterPro" id="IPR026054">
    <property type="entry name" value="Nucleoporin"/>
</dbReference>
<feature type="compositionally biased region" description="Basic residues" evidence="1">
    <location>
        <begin position="40"/>
        <end position="57"/>
    </location>
</feature>
<keyword evidence="2" id="KW-1185">Reference proteome</keyword>
<dbReference type="InParanoid" id="A0A1S3GDA8"/>
<dbReference type="KEGG" id="dord:105996975"/>
<dbReference type="PANTHER" id="PTHR23193">
    <property type="entry name" value="NUCLEAR PORE COMPLEX PROTEIN NUP"/>
    <property type="match status" value="1"/>
</dbReference>
<dbReference type="GO" id="GO:0005643">
    <property type="term" value="C:nuclear pore"/>
    <property type="evidence" value="ECO:0007669"/>
    <property type="project" value="TreeGrafter"/>
</dbReference>
<evidence type="ECO:0000313" key="2">
    <source>
        <dbReference type="Proteomes" id="UP000081671"/>
    </source>
</evidence>
<proteinExistence type="predicted"/>